<dbReference type="Proteomes" id="UP000014500">
    <property type="component" value="Unassembled WGS sequence"/>
</dbReference>
<organism evidence="1 2">
    <name type="scientific">Strigamia maritima</name>
    <name type="common">European centipede</name>
    <name type="synonym">Geophilus maritimus</name>
    <dbReference type="NCBI Taxonomy" id="126957"/>
    <lineage>
        <taxon>Eukaryota</taxon>
        <taxon>Metazoa</taxon>
        <taxon>Ecdysozoa</taxon>
        <taxon>Arthropoda</taxon>
        <taxon>Myriapoda</taxon>
        <taxon>Chilopoda</taxon>
        <taxon>Pleurostigmophora</taxon>
        <taxon>Geophilomorpha</taxon>
        <taxon>Linotaeniidae</taxon>
        <taxon>Strigamia</taxon>
    </lineage>
</organism>
<accession>T1IX21</accession>
<sequence>MSAYRQAHDTTVTLRREMRLRITAQCESSSNFENCVKDEVTMGFNSVVKNITPQNFKAQVKTYLLDLSIKSTIDGIIDSCYTNKREFYSCYLNGLKRNCPELQGFVDATLELAPYYFA</sequence>
<dbReference type="EnsemblMetazoa" id="SMAR005752-RA">
    <property type="protein sequence ID" value="SMAR005752-PA"/>
    <property type="gene ID" value="SMAR005752"/>
</dbReference>
<dbReference type="HOGENOM" id="CLU_2076068_0_0_1"/>
<evidence type="ECO:0000313" key="1">
    <source>
        <dbReference type="EnsemblMetazoa" id="SMAR005752-PA"/>
    </source>
</evidence>
<protein>
    <submittedName>
        <fullName evidence="1">Uncharacterized protein</fullName>
    </submittedName>
</protein>
<reference evidence="2" key="1">
    <citation type="submission" date="2011-05" db="EMBL/GenBank/DDBJ databases">
        <authorList>
            <person name="Richards S.R."/>
            <person name="Qu J."/>
            <person name="Jiang H."/>
            <person name="Jhangiani S.N."/>
            <person name="Agravi P."/>
            <person name="Goodspeed R."/>
            <person name="Gross S."/>
            <person name="Mandapat C."/>
            <person name="Jackson L."/>
            <person name="Mathew T."/>
            <person name="Pu L."/>
            <person name="Thornton R."/>
            <person name="Saada N."/>
            <person name="Wilczek-Boney K.B."/>
            <person name="Lee S."/>
            <person name="Kovar C."/>
            <person name="Wu Y."/>
            <person name="Scherer S.E."/>
            <person name="Worley K.C."/>
            <person name="Muzny D.M."/>
            <person name="Gibbs R."/>
        </authorList>
    </citation>
    <scope>NUCLEOTIDE SEQUENCE</scope>
    <source>
        <strain evidence="2">Brora</strain>
    </source>
</reference>
<reference evidence="1" key="2">
    <citation type="submission" date="2015-02" db="UniProtKB">
        <authorList>
            <consortium name="EnsemblMetazoa"/>
        </authorList>
    </citation>
    <scope>IDENTIFICATION</scope>
</reference>
<dbReference type="EMBL" id="JH431639">
    <property type="status" value="NOT_ANNOTATED_CDS"/>
    <property type="molecule type" value="Genomic_DNA"/>
</dbReference>
<dbReference type="AlphaFoldDB" id="T1IX21"/>
<proteinExistence type="predicted"/>
<evidence type="ECO:0000313" key="2">
    <source>
        <dbReference type="Proteomes" id="UP000014500"/>
    </source>
</evidence>
<keyword evidence="2" id="KW-1185">Reference proteome</keyword>
<name>T1IX21_STRMM</name>